<dbReference type="InterPro" id="IPR010424">
    <property type="entry name" value="EutQ"/>
</dbReference>
<reference evidence="2" key="1">
    <citation type="journal article" date="2019" name="Int. J. Syst. Evol. Microbiol.">
        <title>The Global Catalogue of Microorganisms (GCM) 10K type strain sequencing project: providing services to taxonomists for standard genome sequencing and annotation.</title>
        <authorList>
            <consortium name="The Broad Institute Genomics Platform"/>
            <consortium name="The Broad Institute Genome Sequencing Center for Infectious Disease"/>
            <person name="Wu L."/>
            <person name="Ma J."/>
        </authorList>
    </citation>
    <scope>NUCLEOTIDE SEQUENCE [LARGE SCALE GENOMIC DNA]</scope>
    <source>
        <strain evidence="2">KCTC 23707</strain>
    </source>
</reference>
<dbReference type="Gene3D" id="2.60.120.10">
    <property type="entry name" value="Jelly Rolls"/>
    <property type="match status" value="1"/>
</dbReference>
<accession>A0ABW5DEQ7</accession>
<protein>
    <recommendedName>
        <fullName evidence="3">Ethanolamine utilization protein EutQ</fullName>
    </recommendedName>
</protein>
<gene>
    <name evidence="1" type="ORF">ACFSMZ_07290</name>
</gene>
<sequence>MTHTKTPPRVIRPEDAHFVPRAQDGDMAQLAEICGTRDGTELGAGYARLTNARINWTVKYDEVLVVVEGKVRVHTKHGVLEAGPRDTVWLPEGTELTYEAENALIVWAIHPADWAERA</sequence>
<comment type="caution">
    <text evidence="1">The sequence shown here is derived from an EMBL/GenBank/DDBJ whole genome shotgun (WGS) entry which is preliminary data.</text>
</comment>
<dbReference type="RefSeq" id="WP_345099017.1">
    <property type="nucleotide sequence ID" value="NZ_BAABGS010000020.1"/>
</dbReference>
<dbReference type="Proteomes" id="UP001597373">
    <property type="component" value="Unassembled WGS sequence"/>
</dbReference>
<dbReference type="InterPro" id="IPR014710">
    <property type="entry name" value="RmlC-like_jellyroll"/>
</dbReference>
<evidence type="ECO:0008006" key="3">
    <source>
        <dbReference type="Google" id="ProtNLM"/>
    </source>
</evidence>
<dbReference type="SUPFAM" id="SSF51182">
    <property type="entry name" value="RmlC-like cupins"/>
    <property type="match status" value="1"/>
</dbReference>
<evidence type="ECO:0000313" key="1">
    <source>
        <dbReference type="EMBL" id="MFD2259568.1"/>
    </source>
</evidence>
<keyword evidence="2" id="KW-1185">Reference proteome</keyword>
<dbReference type="InterPro" id="IPR011051">
    <property type="entry name" value="RmlC_Cupin_sf"/>
</dbReference>
<evidence type="ECO:0000313" key="2">
    <source>
        <dbReference type="Proteomes" id="UP001597373"/>
    </source>
</evidence>
<dbReference type="EMBL" id="JBHUIR010000021">
    <property type="protein sequence ID" value="MFD2259568.1"/>
    <property type="molecule type" value="Genomic_DNA"/>
</dbReference>
<proteinExistence type="predicted"/>
<dbReference type="Pfam" id="PF06249">
    <property type="entry name" value="EutQ"/>
    <property type="match status" value="1"/>
</dbReference>
<organism evidence="1 2">
    <name type="scientific">Chelativorans composti</name>
    <dbReference type="NCBI Taxonomy" id="768533"/>
    <lineage>
        <taxon>Bacteria</taxon>
        <taxon>Pseudomonadati</taxon>
        <taxon>Pseudomonadota</taxon>
        <taxon>Alphaproteobacteria</taxon>
        <taxon>Hyphomicrobiales</taxon>
        <taxon>Phyllobacteriaceae</taxon>
        <taxon>Chelativorans</taxon>
    </lineage>
</organism>
<name>A0ABW5DEQ7_9HYPH</name>